<accession>A0A1F7H2X3</accession>
<feature type="region of interest" description="Disordered" evidence="1">
    <location>
        <begin position="566"/>
        <end position="608"/>
    </location>
</feature>
<organism evidence="2 3">
    <name type="scientific">Candidatus Roizmanbacteria bacterium RIFCSPHIGHO2_02_FULL_39_9</name>
    <dbReference type="NCBI Taxonomy" id="1802040"/>
    <lineage>
        <taxon>Bacteria</taxon>
        <taxon>Candidatus Roizmaniibacteriota</taxon>
    </lineage>
</organism>
<feature type="compositionally biased region" description="Basic and acidic residues" evidence="1">
    <location>
        <begin position="114"/>
        <end position="136"/>
    </location>
</feature>
<feature type="compositionally biased region" description="Polar residues" evidence="1">
    <location>
        <begin position="1"/>
        <end position="11"/>
    </location>
</feature>
<feature type="region of interest" description="Disordered" evidence="1">
    <location>
        <begin position="282"/>
        <end position="333"/>
    </location>
</feature>
<dbReference type="STRING" id="1802040.A3C28_04005"/>
<feature type="compositionally biased region" description="Low complexity" evidence="1">
    <location>
        <begin position="573"/>
        <end position="598"/>
    </location>
</feature>
<feature type="region of interest" description="Disordered" evidence="1">
    <location>
        <begin position="655"/>
        <end position="695"/>
    </location>
</feature>
<sequence>MVEQPANNSPVDFSVGKAPAQDLNPDNIVGQLRGPLRVARRLRGIKDDVVTARAVKAEMKKEREAMKKDVEEELTGRKPVVKVPLPGRLRLEITGEKKKEGNISPLLRQAQEQHGVRTEPELERSDDVFERQERQEQGSPSEIPADQGDLLSKALELQKQGKIRPDLDLWGVGAGSLGELVSKFSHTEQPSDKPRERDADLNAVRQELVETLERKARSELIQTLEARARKLEEANTGGEAVGGAHGENTDEGDADLNTARQELIATLENKTRSDLIATLEVKASMSGPSGSDDSTSGTRAEGTSPAVIKDDTQDSTGLTAEGKGVVSDDQTQEGQNVLRKAQELLRDIEAGLEAFNQPDQKDKLDQYFLLLKEIEVSEDADIGGRLDRILANPIGKAALANYIVHTGINIVAFLPERFPLGRVIVPVARALLETREFSALIHGGKVPIDMASESTVAVLVGGTQDQEVLKALFSNVEPQQLVQMFSDRATPLFINVFNSVAEKFGFHSVPVDVSPSSSIPTGTVVPDGKPGKYGKYDWWDLPEPITSSTLAPPTAPTQQDLLKDKIIPPTHPVTPSTAAPAPSTSVSSTESSTPATAVQRSMPSSLETPDEIYSQWSAAINKREELKAKGENASHEDLLELSRINDQIDHLETQFSAATAPKTSPQTPGPSTRTSSPAEPATPTKKETAIDTRNPMYQSIDAEPVDSTSGRFQERWERDAVQNNFGILLEEVSVQARAAGESFPPIEGLAIAFEKGKMLLTATLQHEGKNVPLRIILVNIKVPPGVKVEDIQFYYNERNVLKRVGLDRFIKGVYGKQLSHVSDAPVRIIDVANENLDRRSVTGFHIDNDAFVVEGEAISTRQRVKRLTHQMVKASKIVDDTDRHRKINQLDSEIQNIADETGAQVLGILYSVVEADNGFSDGMYVFVRDMLMSGVSPRQFLREKYDLFIESQRQKGRAISLNFDEFLTQLNNSLDQKL</sequence>
<feature type="compositionally biased region" description="Polar residues" evidence="1">
    <location>
        <begin position="655"/>
        <end position="677"/>
    </location>
</feature>
<feature type="compositionally biased region" description="Low complexity" evidence="1">
    <location>
        <begin position="284"/>
        <end position="298"/>
    </location>
</feature>
<gene>
    <name evidence="2" type="ORF">A3C28_04005</name>
</gene>
<protein>
    <submittedName>
        <fullName evidence="2">Uncharacterized protein</fullName>
    </submittedName>
</protein>
<evidence type="ECO:0000313" key="3">
    <source>
        <dbReference type="Proteomes" id="UP000178597"/>
    </source>
</evidence>
<dbReference type="Proteomes" id="UP000178597">
    <property type="component" value="Unassembled WGS sequence"/>
</dbReference>
<evidence type="ECO:0000313" key="2">
    <source>
        <dbReference type="EMBL" id="OGK25465.1"/>
    </source>
</evidence>
<feature type="region of interest" description="Disordered" evidence="1">
    <location>
        <begin position="1"/>
        <end position="28"/>
    </location>
</feature>
<comment type="caution">
    <text evidence="2">The sequence shown here is derived from an EMBL/GenBank/DDBJ whole genome shotgun (WGS) entry which is preliminary data.</text>
</comment>
<evidence type="ECO:0000256" key="1">
    <source>
        <dbReference type="SAM" id="MobiDB-lite"/>
    </source>
</evidence>
<feature type="region of interest" description="Disordered" evidence="1">
    <location>
        <begin position="232"/>
        <end position="253"/>
    </location>
</feature>
<feature type="region of interest" description="Disordered" evidence="1">
    <location>
        <begin position="96"/>
        <end position="147"/>
    </location>
</feature>
<dbReference type="AlphaFoldDB" id="A0A1F7H2X3"/>
<dbReference type="EMBL" id="MFZP01000065">
    <property type="protein sequence ID" value="OGK25465.1"/>
    <property type="molecule type" value="Genomic_DNA"/>
</dbReference>
<reference evidence="2 3" key="1">
    <citation type="journal article" date="2016" name="Nat. Commun.">
        <title>Thousands of microbial genomes shed light on interconnected biogeochemical processes in an aquifer system.</title>
        <authorList>
            <person name="Anantharaman K."/>
            <person name="Brown C.T."/>
            <person name="Hug L.A."/>
            <person name="Sharon I."/>
            <person name="Castelle C.J."/>
            <person name="Probst A.J."/>
            <person name="Thomas B.C."/>
            <person name="Singh A."/>
            <person name="Wilkins M.J."/>
            <person name="Karaoz U."/>
            <person name="Brodie E.L."/>
            <person name="Williams K.H."/>
            <person name="Hubbard S.S."/>
            <person name="Banfield J.F."/>
        </authorList>
    </citation>
    <scope>NUCLEOTIDE SEQUENCE [LARGE SCALE GENOMIC DNA]</scope>
</reference>
<name>A0A1F7H2X3_9BACT</name>
<proteinExistence type="predicted"/>